<dbReference type="GO" id="GO:0004527">
    <property type="term" value="F:exonuclease activity"/>
    <property type="evidence" value="ECO:0007669"/>
    <property type="project" value="UniProtKB-KW"/>
</dbReference>
<evidence type="ECO:0000256" key="3">
    <source>
        <dbReference type="ARBA" id="ARBA00022722"/>
    </source>
</evidence>
<evidence type="ECO:0000256" key="7">
    <source>
        <dbReference type="PROSITE-ProRule" id="PRU00221"/>
    </source>
</evidence>
<dbReference type="InterPro" id="IPR036397">
    <property type="entry name" value="RNaseH_sf"/>
</dbReference>
<proteinExistence type="inferred from homology"/>
<reference evidence="10 11" key="1">
    <citation type="journal article" date="2021" name="BMC Biol.">
        <title>Horizontally acquired antibacterial genes associated with adaptive radiation of ladybird beetles.</title>
        <authorList>
            <person name="Li H.S."/>
            <person name="Tang X.F."/>
            <person name="Huang Y.H."/>
            <person name="Xu Z.Y."/>
            <person name="Chen M.L."/>
            <person name="Du X.Y."/>
            <person name="Qiu B.Y."/>
            <person name="Chen P.T."/>
            <person name="Zhang W."/>
            <person name="Slipinski A."/>
            <person name="Escalona H.E."/>
            <person name="Waterhouse R.M."/>
            <person name="Zwick A."/>
            <person name="Pang H."/>
        </authorList>
    </citation>
    <scope>NUCLEOTIDE SEQUENCE [LARGE SCALE GENOMIC DNA]</scope>
    <source>
        <strain evidence="10">SYSU2018</strain>
    </source>
</reference>
<dbReference type="InterPro" id="IPR047021">
    <property type="entry name" value="REXO1/3/4-like"/>
</dbReference>
<feature type="compositionally biased region" description="Low complexity" evidence="8">
    <location>
        <begin position="254"/>
        <end position="269"/>
    </location>
</feature>
<keyword evidence="3" id="KW-0540">Nuclease</keyword>
<dbReference type="InterPro" id="IPR015943">
    <property type="entry name" value="WD40/YVTN_repeat-like_dom_sf"/>
</dbReference>
<comment type="subcellular location">
    <subcellularLocation>
        <location evidence="1">Nucleus</location>
    </subcellularLocation>
</comment>
<keyword evidence="11" id="KW-1185">Reference proteome</keyword>
<gene>
    <name evidence="10" type="ORF">HHI36_014363</name>
</gene>
<feature type="region of interest" description="Disordered" evidence="8">
    <location>
        <begin position="103"/>
        <end position="186"/>
    </location>
</feature>
<feature type="compositionally biased region" description="Basic and acidic residues" evidence="8">
    <location>
        <begin position="30"/>
        <end position="49"/>
    </location>
</feature>
<dbReference type="PROSITE" id="PS50082">
    <property type="entry name" value="WD_REPEATS_2"/>
    <property type="match status" value="1"/>
</dbReference>
<evidence type="ECO:0000256" key="5">
    <source>
        <dbReference type="ARBA" id="ARBA00022839"/>
    </source>
</evidence>
<evidence type="ECO:0000256" key="8">
    <source>
        <dbReference type="SAM" id="MobiDB-lite"/>
    </source>
</evidence>
<evidence type="ECO:0000313" key="11">
    <source>
        <dbReference type="Proteomes" id="UP001516400"/>
    </source>
</evidence>
<feature type="domain" description="Exonuclease" evidence="9">
    <location>
        <begin position="388"/>
        <end position="548"/>
    </location>
</feature>
<evidence type="ECO:0000313" key="10">
    <source>
        <dbReference type="EMBL" id="KAL3272903.1"/>
    </source>
</evidence>
<keyword evidence="5" id="KW-0269">Exonuclease</keyword>
<dbReference type="PANTHER" id="PTHR12801">
    <property type="entry name" value="RNA EXONUCLEASE REXO1 / RECO3 FAMILY MEMBER-RELATED"/>
    <property type="match status" value="1"/>
</dbReference>
<feature type="region of interest" description="Disordered" evidence="8">
    <location>
        <begin position="1"/>
        <end position="91"/>
    </location>
</feature>
<evidence type="ECO:0000256" key="1">
    <source>
        <dbReference type="ARBA" id="ARBA00004123"/>
    </source>
</evidence>
<evidence type="ECO:0000256" key="4">
    <source>
        <dbReference type="ARBA" id="ARBA00022801"/>
    </source>
</evidence>
<keyword evidence="7" id="KW-0853">WD repeat</keyword>
<dbReference type="Gene3D" id="2.130.10.10">
    <property type="entry name" value="YVTN repeat-like/Quinoprotein amine dehydrogenase"/>
    <property type="match status" value="1"/>
</dbReference>
<feature type="compositionally biased region" description="Basic residues" evidence="8">
    <location>
        <begin position="142"/>
        <end position="151"/>
    </location>
</feature>
<keyword evidence="4" id="KW-0378">Hydrolase</keyword>
<feature type="compositionally biased region" description="Low complexity" evidence="8">
    <location>
        <begin position="128"/>
        <end position="137"/>
    </location>
</feature>
<dbReference type="GO" id="GO:0010629">
    <property type="term" value="P:negative regulation of gene expression"/>
    <property type="evidence" value="ECO:0007669"/>
    <property type="project" value="UniProtKB-ARBA"/>
</dbReference>
<feature type="repeat" description="WD" evidence="7">
    <location>
        <begin position="80"/>
        <end position="105"/>
    </location>
</feature>
<keyword evidence="6" id="KW-0539">Nucleus</keyword>
<protein>
    <recommendedName>
        <fullName evidence="9">Exonuclease domain-containing protein</fullName>
    </recommendedName>
</protein>
<comment type="caution">
    <text evidence="10">The sequence shown here is derived from an EMBL/GenBank/DDBJ whole genome shotgun (WGS) entry which is preliminary data.</text>
</comment>
<dbReference type="InterPro" id="IPR034922">
    <property type="entry name" value="REX1-like_exo"/>
</dbReference>
<dbReference type="CDD" id="cd06145">
    <property type="entry name" value="REX1_like"/>
    <property type="match status" value="1"/>
</dbReference>
<dbReference type="EMBL" id="JABFTP020000062">
    <property type="protein sequence ID" value="KAL3272903.1"/>
    <property type="molecule type" value="Genomic_DNA"/>
</dbReference>
<dbReference type="SUPFAM" id="SSF50978">
    <property type="entry name" value="WD40 repeat-like"/>
    <property type="match status" value="1"/>
</dbReference>
<dbReference type="Pfam" id="PF00400">
    <property type="entry name" value="WD40"/>
    <property type="match status" value="1"/>
</dbReference>
<name>A0ABD2N2S8_9CUCU</name>
<dbReference type="InterPro" id="IPR013520">
    <property type="entry name" value="Ribonucl_H"/>
</dbReference>
<dbReference type="InterPro" id="IPR012337">
    <property type="entry name" value="RNaseH-like_sf"/>
</dbReference>
<feature type="compositionally biased region" description="Basic and acidic residues" evidence="8">
    <location>
        <begin position="161"/>
        <end position="174"/>
    </location>
</feature>
<dbReference type="GO" id="GO:0005634">
    <property type="term" value="C:nucleus"/>
    <property type="evidence" value="ECO:0007669"/>
    <property type="project" value="UniProtKB-SubCell"/>
</dbReference>
<organism evidence="10 11">
    <name type="scientific">Cryptolaemus montrouzieri</name>
    <dbReference type="NCBI Taxonomy" id="559131"/>
    <lineage>
        <taxon>Eukaryota</taxon>
        <taxon>Metazoa</taxon>
        <taxon>Ecdysozoa</taxon>
        <taxon>Arthropoda</taxon>
        <taxon>Hexapoda</taxon>
        <taxon>Insecta</taxon>
        <taxon>Pterygota</taxon>
        <taxon>Neoptera</taxon>
        <taxon>Endopterygota</taxon>
        <taxon>Coleoptera</taxon>
        <taxon>Polyphaga</taxon>
        <taxon>Cucujiformia</taxon>
        <taxon>Coccinelloidea</taxon>
        <taxon>Coccinellidae</taxon>
        <taxon>Scymninae</taxon>
        <taxon>Scymnini</taxon>
        <taxon>Cryptolaemus</taxon>
    </lineage>
</organism>
<accession>A0ABD2N2S8</accession>
<dbReference type="FunFam" id="3.30.420.10:FF:000031">
    <property type="entry name" value="RNA exonuclease 1"/>
    <property type="match status" value="1"/>
</dbReference>
<dbReference type="Proteomes" id="UP001516400">
    <property type="component" value="Unassembled WGS sequence"/>
</dbReference>
<dbReference type="InterPro" id="IPR001680">
    <property type="entry name" value="WD40_rpt"/>
</dbReference>
<dbReference type="AlphaFoldDB" id="A0ABD2N2S8"/>
<feature type="compositionally biased region" description="Polar residues" evidence="8">
    <location>
        <begin position="112"/>
        <end position="124"/>
    </location>
</feature>
<dbReference type="InterPro" id="IPR036322">
    <property type="entry name" value="WD40_repeat_dom_sf"/>
</dbReference>
<evidence type="ECO:0000256" key="6">
    <source>
        <dbReference type="ARBA" id="ARBA00023242"/>
    </source>
</evidence>
<feature type="compositionally biased region" description="Basic residues" evidence="8">
    <location>
        <begin position="52"/>
        <end position="70"/>
    </location>
</feature>
<dbReference type="SUPFAM" id="SSF53098">
    <property type="entry name" value="Ribonuclease H-like"/>
    <property type="match status" value="1"/>
</dbReference>
<comment type="similarity">
    <text evidence="2">Belongs to the REXO1/REXO3 family.</text>
</comment>
<dbReference type="Gene3D" id="3.30.420.10">
    <property type="entry name" value="Ribonuclease H-like superfamily/Ribonuclease H"/>
    <property type="match status" value="1"/>
</dbReference>
<dbReference type="PANTHER" id="PTHR12801:SF115">
    <property type="entry name" value="FI18136P1-RELATED"/>
    <property type="match status" value="1"/>
</dbReference>
<evidence type="ECO:0000256" key="2">
    <source>
        <dbReference type="ARBA" id="ARBA00006357"/>
    </source>
</evidence>
<dbReference type="SMART" id="SM00479">
    <property type="entry name" value="EXOIII"/>
    <property type="match status" value="1"/>
</dbReference>
<evidence type="ECO:0000259" key="9">
    <source>
        <dbReference type="SMART" id="SM00479"/>
    </source>
</evidence>
<feature type="region of interest" description="Disordered" evidence="8">
    <location>
        <begin position="251"/>
        <end position="288"/>
    </location>
</feature>
<sequence>MLNKYFQGPNQGGKRDQKQGTEFLHYVIKAVERKESKPESRSEKRKEPQPQKGKKKNNEHRWTGRGKQQHFSHPWHLTSFKGHTGDVLDLDFSSNGKYLATCSDDDPGGISTEDSGGCMTSSSEGNKDSTATPSSDSSPRKGLSRRQKKNRKSVDSTISEQKPKVENTKSESRSPQKRAKNKKLGNMPTLKEFDKFRLSEEDFYALLHEFTLLPEQMFTLGFPEEFENKVRILKLSFGNTMNSKYYSKLDQDKSSSYSDSDQTSNSSSDSLDDADTTKSPIPSSVYISNTPAKETYERTCARCNTGFFTTGTEYLTQERCHYHWGKVRYQAEKGHHQPLYTCCKQVPGSAGCSIGRLHVWNGLDAGLNDSLDGFVKTKPRKPKRGSYGIYALDCEMCFTIKGLELCKVTVVGMDGRLVYNHFVRPDSEVIDFNTRFSGVTERDIYQINTKTLREVQRDILGFVNDRTILIGHALDNDLRALKLLHSRIVDTSLSFPHDRGLPFRYSLKHLVSMYLRREIQTAVMGHDSYEDAASCMELMLWRIRSKFLEMRYLGVQQMMPFS</sequence>